<dbReference type="InterPro" id="IPR001130">
    <property type="entry name" value="TatD-like"/>
</dbReference>
<dbReference type="RefSeq" id="WP_068899704.1">
    <property type="nucleotide sequence ID" value="NZ_JBHUIF010000033.1"/>
</dbReference>
<feature type="binding site" evidence="4">
    <location>
        <position position="129"/>
    </location>
    <ligand>
        <name>a divalent metal cation</name>
        <dbReference type="ChEBI" id="CHEBI:60240"/>
        <label>2</label>
    </ligand>
</feature>
<dbReference type="STRING" id="1080227.A8L45_04570"/>
<evidence type="ECO:0000256" key="4">
    <source>
        <dbReference type="PIRSR" id="PIRSR005902-1"/>
    </source>
</evidence>
<dbReference type="OrthoDB" id="9810005at2"/>
<keyword evidence="3 5" id="KW-0378">Hydrolase</keyword>
<dbReference type="InterPro" id="IPR015991">
    <property type="entry name" value="TatD/YcfH-like"/>
</dbReference>
<comment type="caution">
    <text evidence="5">The sequence shown here is derived from an EMBL/GenBank/DDBJ whole genome shotgun (WGS) entry which is preliminary data.</text>
</comment>
<dbReference type="NCBIfam" id="TIGR00010">
    <property type="entry name" value="YchF/TatD family DNA exonuclease"/>
    <property type="match status" value="1"/>
</dbReference>
<dbReference type="InterPro" id="IPR018228">
    <property type="entry name" value="DNase_TatD-rel_CS"/>
</dbReference>
<evidence type="ECO:0000313" key="5">
    <source>
        <dbReference type="EMBL" id="ODA35192.1"/>
    </source>
</evidence>
<dbReference type="PANTHER" id="PTHR46124">
    <property type="entry name" value="D-AMINOACYL-TRNA DEACYLASE"/>
    <property type="match status" value="1"/>
</dbReference>
<evidence type="ECO:0000256" key="2">
    <source>
        <dbReference type="ARBA" id="ARBA00022723"/>
    </source>
</evidence>
<accession>A0A1C3EPR5</accession>
<reference evidence="5 6" key="1">
    <citation type="submission" date="2016-05" db="EMBL/GenBank/DDBJ databases">
        <title>Genomic Taxonomy of the Vibrionaceae.</title>
        <authorList>
            <person name="Gomez-Gil B."/>
            <person name="Enciso-Ibarra J."/>
        </authorList>
    </citation>
    <scope>NUCLEOTIDE SEQUENCE [LARGE SCALE GENOMIC DNA]</scope>
    <source>
        <strain evidence="5 6">CAIM 1920</strain>
    </source>
</reference>
<dbReference type="AlphaFoldDB" id="A0A1C3EPR5"/>
<dbReference type="PIRSF" id="PIRSF005902">
    <property type="entry name" value="DNase_TatD"/>
    <property type="match status" value="1"/>
</dbReference>
<dbReference type="EMBL" id="LYBM01000005">
    <property type="protein sequence ID" value="ODA35192.1"/>
    <property type="molecule type" value="Genomic_DNA"/>
</dbReference>
<name>A0A1C3EPR5_9GAMM</name>
<feature type="binding site" evidence="4">
    <location>
        <position position="154"/>
    </location>
    <ligand>
        <name>a divalent metal cation</name>
        <dbReference type="ChEBI" id="CHEBI:60240"/>
        <label>2</label>
    </ligand>
</feature>
<dbReference type="FunFam" id="3.20.20.140:FF:000005">
    <property type="entry name" value="TatD family hydrolase"/>
    <property type="match status" value="1"/>
</dbReference>
<dbReference type="Pfam" id="PF01026">
    <property type="entry name" value="TatD_DNase"/>
    <property type="match status" value="1"/>
</dbReference>
<evidence type="ECO:0000256" key="1">
    <source>
        <dbReference type="ARBA" id="ARBA00009275"/>
    </source>
</evidence>
<dbReference type="Proteomes" id="UP000094936">
    <property type="component" value="Unassembled WGS sequence"/>
</dbReference>
<dbReference type="CDD" id="cd01310">
    <property type="entry name" value="TatD_DNAse"/>
    <property type="match status" value="1"/>
</dbReference>
<feature type="binding site" evidence="4">
    <location>
        <position position="6"/>
    </location>
    <ligand>
        <name>a divalent metal cation</name>
        <dbReference type="ChEBI" id="CHEBI:60240"/>
        <label>1</label>
    </ligand>
</feature>
<dbReference type="PROSITE" id="PS01137">
    <property type="entry name" value="TATD_1"/>
    <property type="match status" value="1"/>
</dbReference>
<comment type="similarity">
    <text evidence="1">Belongs to the metallo-dependent hydrolases superfamily. TatD-type hydrolase family.</text>
</comment>
<dbReference type="PROSITE" id="PS01091">
    <property type="entry name" value="TATD_3"/>
    <property type="match status" value="1"/>
</dbReference>
<protein>
    <submittedName>
        <fullName evidence="5">Metal-dependent hydrolase</fullName>
    </submittedName>
</protein>
<feature type="binding site" evidence="4">
    <location>
        <position position="93"/>
    </location>
    <ligand>
        <name>a divalent metal cation</name>
        <dbReference type="ChEBI" id="CHEBI:60240"/>
        <label>1</label>
    </ligand>
</feature>
<feature type="binding site" evidence="4">
    <location>
        <position position="8"/>
    </location>
    <ligand>
        <name>a divalent metal cation</name>
        <dbReference type="ChEBI" id="CHEBI:60240"/>
        <label>1</label>
    </ligand>
</feature>
<evidence type="ECO:0000313" key="6">
    <source>
        <dbReference type="Proteomes" id="UP000094936"/>
    </source>
</evidence>
<dbReference type="PROSITE" id="PS01090">
    <property type="entry name" value="TATD_2"/>
    <property type="match status" value="1"/>
</dbReference>
<dbReference type="PANTHER" id="PTHR46124:SF2">
    <property type="entry name" value="D-AMINOACYL-TRNA DEACYLASE"/>
    <property type="match status" value="1"/>
</dbReference>
<dbReference type="GO" id="GO:0016788">
    <property type="term" value="F:hydrolase activity, acting on ester bonds"/>
    <property type="evidence" value="ECO:0007669"/>
    <property type="project" value="InterPro"/>
</dbReference>
<organism evidence="5 6">
    <name type="scientific">Veronia pacifica</name>
    <dbReference type="NCBI Taxonomy" id="1080227"/>
    <lineage>
        <taxon>Bacteria</taxon>
        <taxon>Pseudomonadati</taxon>
        <taxon>Pseudomonadota</taxon>
        <taxon>Gammaproteobacteria</taxon>
        <taxon>Vibrionales</taxon>
        <taxon>Vibrionaceae</taxon>
        <taxon>Veronia</taxon>
    </lineage>
</organism>
<dbReference type="GO" id="GO:0005829">
    <property type="term" value="C:cytosol"/>
    <property type="evidence" value="ECO:0007669"/>
    <property type="project" value="TreeGrafter"/>
</dbReference>
<keyword evidence="6" id="KW-1185">Reference proteome</keyword>
<dbReference type="GO" id="GO:0004536">
    <property type="term" value="F:DNA nuclease activity"/>
    <property type="evidence" value="ECO:0007669"/>
    <property type="project" value="InterPro"/>
</dbReference>
<proteinExistence type="inferred from homology"/>
<dbReference type="Gene3D" id="3.20.20.140">
    <property type="entry name" value="Metal-dependent hydrolases"/>
    <property type="match status" value="1"/>
</dbReference>
<feature type="binding site" evidence="4">
    <location>
        <position position="204"/>
    </location>
    <ligand>
        <name>a divalent metal cation</name>
        <dbReference type="ChEBI" id="CHEBI:60240"/>
        <label>1</label>
    </ligand>
</feature>
<gene>
    <name evidence="5" type="ORF">A8L45_04570</name>
</gene>
<sequence>MLVDSHCHLDKLDYEKQHQDVADVLSKAQERGIDYFLSVGVTLSSFPAMMEMIKPFPNVFASCGVHPLDIEQGFDFSKLKELASDERVVAIGETGLDYHYQPELAEQQQDIFRHHVRLAVELNKPLIIHTRMAREDTLRILREEGAEKVGGVLHCFTESLEMAEAAIELGFYISISGIVTFNKAEELKEVVRRLPLERLLVETDSPYLAPVPHRGKQNQPAYTREVAAYIASLKGTTIEKVAEATTNNFFTLFGGAKR</sequence>
<dbReference type="GO" id="GO:0046872">
    <property type="term" value="F:metal ion binding"/>
    <property type="evidence" value="ECO:0007669"/>
    <property type="project" value="UniProtKB-KW"/>
</dbReference>
<dbReference type="SUPFAM" id="SSF51556">
    <property type="entry name" value="Metallo-dependent hydrolases"/>
    <property type="match status" value="1"/>
</dbReference>
<evidence type="ECO:0000256" key="3">
    <source>
        <dbReference type="ARBA" id="ARBA00022801"/>
    </source>
</evidence>
<keyword evidence="2 4" id="KW-0479">Metal-binding</keyword>
<dbReference type="InterPro" id="IPR032466">
    <property type="entry name" value="Metal_Hydrolase"/>
</dbReference>